<dbReference type="PANTHER" id="PTHR10778">
    <property type="entry name" value="SOLUTE CARRIER FAMILY 35 MEMBER B"/>
    <property type="match status" value="1"/>
</dbReference>
<sequence>MGVDVGAGAGGDAAAVSVVPQWMVSMGTNLGLYFFLFAMGFLLIQQVRKHPVVESDRSLYARLARWFVFGYEEYEAVPSSEAAAPGEDKGPTQPESLLAKGLSLAFCSAGLLGSYLLWGVLQERVMTTEYSRGKFSSSIFLVFCNRLLALTAAFAVTSFTKQPPMRAPFYKYSFTSFSNVLSSWSQLEALKFVSFPTQVLAKSSKLIPVMLMGKLISKKSYKWWEYGVAATIGFGVAVFTLNNNDSAKHSADHGTSFSGLLLITLYLVFDSFTSQWQGHLFGEYKMSSYQMMFGVNAFSCFFTFCSLMESGELFSSLDYVLADPTLGWHILLFSTAGATGQMFIFKTIKTFGPVVFTMIMVTRQLVSIVLSCIIYGHTISAASMVGVVIVFGAMGYKIWRQQQEKQKKKTPSSTPASGAPPDMELKAKTSDLPIGSHEPAQVVLGGGKVTSAESSLGVRNFWNVMGVQIQNPTTPEMPVDAQQQQQRRQQQQQQHVRIDGFRMKLAFAGLVVAFGGVVLFEQLLALVGLLQSFADVVVVTDQLVDDEFSLSPEVAIGAFVACASFVLLATWLVVRIAFGRFRFVSPPERALNRYLLVVSCILSAFVLVCSIWALTSYSNRRLNRSATFSTTVHAVAREFDTGKGYAFRPGDDFDSSAVFLRGFCFGELSKGVGGLGSVDPMVAIFATGVAVPDFGAPLGDLVCQGQIFPVNDLNPIGSCEVVGSLSLLVNTCANNMRRFLNKGKGFIGAVYISDDVEETSLSFFLFKALFELGAVPFAILAASFLATKLKYKFDTNMVLHHTPRGQRRRRHRHDDRPRTRHPDDHRRRDQQQQQQQQHRAPSRDRHDRRPHQDPEAQTSPKRDQAAAAV</sequence>
<keyword evidence="5 7" id="KW-0472">Membrane</keyword>
<dbReference type="EMBL" id="CAXAMM010015368">
    <property type="protein sequence ID" value="CAK9036165.1"/>
    <property type="molecule type" value="Genomic_DNA"/>
</dbReference>
<feature type="transmembrane region" description="Helical" evidence="7">
    <location>
        <begin position="97"/>
        <end position="118"/>
    </location>
</feature>
<feature type="compositionally biased region" description="Basic and acidic residues" evidence="6">
    <location>
        <begin position="841"/>
        <end position="869"/>
    </location>
</feature>
<evidence type="ECO:0000313" key="9">
    <source>
        <dbReference type="Proteomes" id="UP001642464"/>
    </source>
</evidence>
<comment type="subcellular location">
    <subcellularLocation>
        <location evidence="1">Membrane</location>
        <topology evidence="1">Multi-pass membrane protein</topology>
    </subcellularLocation>
</comment>
<feature type="transmembrane region" description="Helical" evidence="7">
    <location>
        <begin position="554"/>
        <end position="574"/>
    </location>
</feature>
<feature type="transmembrane region" description="Helical" evidence="7">
    <location>
        <begin position="138"/>
        <end position="159"/>
    </location>
</feature>
<feature type="transmembrane region" description="Helical" evidence="7">
    <location>
        <begin position="22"/>
        <end position="44"/>
    </location>
</feature>
<name>A0ABP0LAK6_9DINO</name>
<evidence type="ECO:0000313" key="8">
    <source>
        <dbReference type="EMBL" id="CAK9036165.1"/>
    </source>
</evidence>
<gene>
    <name evidence="8" type="ORF">SCF082_LOCUS21619</name>
</gene>
<keyword evidence="3 7" id="KW-0812">Transmembrane</keyword>
<dbReference type="PANTHER" id="PTHR10778:SF13">
    <property type="entry name" value="ADENOSINE 3'-PHOSPHO 5'-PHOSPHOSULFATE TRANSPORTER 1"/>
    <property type="match status" value="1"/>
</dbReference>
<protein>
    <submittedName>
        <fullName evidence="8">Adenosine 3'-phospho 5'-phosphosulfate transporter 1 (PAPS transporter 1) (Solute carrier family 35 member B2)</fullName>
    </submittedName>
</protein>
<dbReference type="InterPro" id="IPR013657">
    <property type="entry name" value="SCL35B1-4/HUT1"/>
</dbReference>
<feature type="non-terminal residue" evidence="8">
    <location>
        <position position="869"/>
    </location>
</feature>
<organism evidence="8 9">
    <name type="scientific">Durusdinium trenchii</name>
    <dbReference type="NCBI Taxonomy" id="1381693"/>
    <lineage>
        <taxon>Eukaryota</taxon>
        <taxon>Sar</taxon>
        <taxon>Alveolata</taxon>
        <taxon>Dinophyceae</taxon>
        <taxon>Suessiales</taxon>
        <taxon>Symbiodiniaceae</taxon>
        <taxon>Durusdinium</taxon>
    </lineage>
</organism>
<reference evidence="8 9" key="1">
    <citation type="submission" date="2024-02" db="EMBL/GenBank/DDBJ databases">
        <authorList>
            <person name="Chen Y."/>
            <person name="Shah S."/>
            <person name="Dougan E. K."/>
            <person name="Thang M."/>
            <person name="Chan C."/>
        </authorList>
    </citation>
    <scope>NUCLEOTIDE SEQUENCE [LARGE SCALE GENOMIC DNA]</scope>
</reference>
<dbReference type="Pfam" id="PF08449">
    <property type="entry name" value="UAA"/>
    <property type="match status" value="1"/>
</dbReference>
<keyword evidence="2" id="KW-0813">Transport</keyword>
<feature type="region of interest" description="Disordered" evidence="6">
    <location>
        <begin position="800"/>
        <end position="869"/>
    </location>
</feature>
<comment type="caution">
    <text evidence="8">The sequence shown here is derived from an EMBL/GenBank/DDBJ whole genome shotgun (WGS) entry which is preliminary data.</text>
</comment>
<feature type="transmembrane region" description="Helical" evidence="7">
    <location>
        <begin position="594"/>
        <end position="614"/>
    </location>
</feature>
<evidence type="ECO:0000256" key="1">
    <source>
        <dbReference type="ARBA" id="ARBA00004141"/>
    </source>
</evidence>
<evidence type="ECO:0000256" key="4">
    <source>
        <dbReference type="ARBA" id="ARBA00022989"/>
    </source>
</evidence>
<feature type="compositionally biased region" description="Low complexity" evidence="6">
    <location>
        <begin position="411"/>
        <end position="421"/>
    </location>
</feature>
<keyword evidence="9" id="KW-1185">Reference proteome</keyword>
<keyword evidence="4 7" id="KW-1133">Transmembrane helix</keyword>
<dbReference type="SUPFAM" id="SSF103481">
    <property type="entry name" value="Multidrug resistance efflux transporter EmrE"/>
    <property type="match status" value="1"/>
</dbReference>
<proteinExistence type="predicted"/>
<feature type="transmembrane region" description="Helical" evidence="7">
    <location>
        <begin position="293"/>
        <end position="314"/>
    </location>
</feature>
<evidence type="ECO:0000256" key="7">
    <source>
        <dbReference type="SAM" id="Phobius"/>
    </source>
</evidence>
<evidence type="ECO:0000256" key="5">
    <source>
        <dbReference type="ARBA" id="ARBA00023136"/>
    </source>
</evidence>
<feature type="transmembrane region" description="Helical" evidence="7">
    <location>
        <begin position="382"/>
        <end position="399"/>
    </location>
</feature>
<accession>A0ABP0LAK6</accession>
<feature type="transmembrane region" description="Helical" evidence="7">
    <location>
        <begin position="764"/>
        <end position="787"/>
    </location>
</feature>
<evidence type="ECO:0000256" key="2">
    <source>
        <dbReference type="ARBA" id="ARBA00022448"/>
    </source>
</evidence>
<feature type="transmembrane region" description="Helical" evidence="7">
    <location>
        <begin position="223"/>
        <end position="241"/>
    </location>
</feature>
<feature type="transmembrane region" description="Helical" evidence="7">
    <location>
        <begin position="253"/>
        <end position="272"/>
    </location>
</feature>
<feature type="transmembrane region" description="Helical" evidence="7">
    <location>
        <begin position="505"/>
        <end position="534"/>
    </location>
</feature>
<feature type="region of interest" description="Disordered" evidence="6">
    <location>
        <begin position="402"/>
        <end position="429"/>
    </location>
</feature>
<dbReference type="InterPro" id="IPR037185">
    <property type="entry name" value="EmrE-like"/>
</dbReference>
<feature type="transmembrane region" description="Helical" evidence="7">
    <location>
        <begin position="326"/>
        <end position="345"/>
    </location>
</feature>
<evidence type="ECO:0000256" key="6">
    <source>
        <dbReference type="SAM" id="MobiDB-lite"/>
    </source>
</evidence>
<feature type="compositionally biased region" description="Basic residues" evidence="6">
    <location>
        <begin position="801"/>
        <end position="813"/>
    </location>
</feature>
<feature type="transmembrane region" description="Helical" evidence="7">
    <location>
        <begin position="354"/>
        <end position="376"/>
    </location>
</feature>
<dbReference type="Proteomes" id="UP001642464">
    <property type="component" value="Unassembled WGS sequence"/>
</dbReference>
<feature type="compositionally biased region" description="Basic and acidic residues" evidence="6">
    <location>
        <begin position="814"/>
        <end position="830"/>
    </location>
</feature>
<evidence type="ECO:0000256" key="3">
    <source>
        <dbReference type="ARBA" id="ARBA00022692"/>
    </source>
</evidence>